<dbReference type="InterPro" id="IPR029044">
    <property type="entry name" value="Nucleotide-diphossugar_trans"/>
</dbReference>
<reference evidence="3" key="1">
    <citation type="submission" date="2022-11" db="EMBL/GenBank/DDBJ databases">
        <title>Genomic repertoires linked with pathogenic potency of arthritogenic Prevotella copri isolated from the gut of rheumatoid arthritis patients.</title>
        <authorList>
            <person name="Nii T."/>
            <person name="Maeda Y."/>
            <person name="Motooka D."/>
            <person name="Naito M."/>
            <person name="Matsumoto Y."/>
            <person name="Ogawa T."/>
            <person name="Oguro-Igashira E."/>
            <person name="Kishikawa T."/>
            <person name="Yamashita M."/>
            <person name="Koizumi S."/>
            <person name="Kurakawa T."/>
            <person name="Okumura R."/>
            <person name="Kayama H."/>
            <person name="Murakami M."/>
            <person name="Sakaguchi T."/>
            <person name="Das B."/>
            <person name="Nakamura S."/>
            <person name="Okada Y."/>
            <person name="Kumanogoh A."/>
            <person name="Takeda K."/>
        </authorList>
    </citation>
    <scope>NUCLEOTIDE SEQUENCE</scope>
    <source>
        <strain evidence="3">H105_2-2</strain>
    </source>
</reference>
<gene>
    <name evidence="3" type="ORF">ONT01_14350</name>
</gene>
<evidence type="ECO:0000259" key="2">
    <source>
        <dbReference type="Pfam" id="PF00535"/>
    </source>
</evidence>
<feature type="domain" description="Glycosyltransferase 2-like" evidence="2">
    <location>
        <begin position="5"/>
        <end position="104"/>
    </location>
</feature>
<evidence type="ECO:0000313" key="4">
    <source>
        <dbReference type="Proteomes" id="UP001208620"/>
    </source>
</evidence>
<dbReference type="InterPro" id="IPR001173">
    <property type="entry name" value="Glyco_trans_2-like"/>
</dbReference>
<dbReference type="Gene3D" id="3.90.550.10">
    <property type="entry name" value="Spore Coat Polysaccharide Biosynthesis Protein SpsA, Chain A"/>
    <property type="match status" value="1"/>
</dbReference>
<evidence type="ECO:0000313" key="3">
    <source>
        <dbReference type="EMBL" id="MCW4138926.1"/>
    </source>
</evidence>
<dbReference type="PANTHER" id="PTHR43179:SF7">
    <property type="entry name" value="RHAMNOSYLTRANSFERASE WBBL"/>
    <property type="match status" value="1"/>
</dbReference>
<keyword evidence="1" id="KW-0472">Membrane</keyword>
<dbReference type="RefSeq" id="WP_264949473.1">
    <property type="nucleotide sequence ID" value="NZ_JAPDVB010000002.1"/>
</dbReference>
<keyword evidence="3" id="KW-0328">Glycosyltransferase</keyword>
<sequence>MIDVSIVIVCMNNLKNLYPCLNSIKQYTEVTYETFVVAYLFDEDNLRKVKADFPWVTFIESNEIRGFAENNNLALKKAHGKYCFVVNDDTELRMPVIDRLLVDFDMLSSKAAILSPKILDSTGNINSCGNKPTNLFLNVLAVFRLNKYLYNNFVNGTGLFKTYNIVGSAFLIKTDIFKQIGWFDEKYFFCPEDIVVSETINKLGYECWVDSNVEIIHFEGMSCKSLSMTQAATKPAAYMGEIIHFSDGKLWKQIYVRPIMMFLVLFQSAFHGVVYFLGKETYHKILCIGYWRCVLTTFSSKTPKKIFIKYFKK</sequence>
<feature type="transmembrane region" description="Helical" evidence="1">
    <location>
        <begin position="259"/>
        <end position="278"/>
    </location>
</feature>
<dbReference type="AlphaFoldDB" id="A0AAW5UG47"/>
<dbReference type="Proteomes" id="UP001208620">
    <property type="component" value="Unassembled WGS sequence"/>
</dbReference>
<keyword evidence="1" id="KW-0812">Transmembrane</keyword>
<dbReference type="Pfam" id="PF00535">
    <property type="entry name" value="Glycos_transf_2"/>
    <property type="match status" value="1"/>
</dbReference>
<dbReference type="EC" id="2.4.-.-" evidence="3"/>
<proteinExistence type="predicted"/>
<organism evidence="3 4">
    <name type="scientific">Segatella copri</name>
    <dbReference type="NCBI Taxonomy" id="165179"/>
    <lineage>
        <taxon>Bacteria</taxon>
        <taxon>Pseudomonadati</taxon>
        <taxon>Bacteroidota</taxon>
        <taxon>Bacteroidia</taxon>
        <taxon>Bacteroidales</taxon>
        <taxon>Prevotellaceae</taxon>
        <taxon>Segatella</taxon>
    </lineage>
</organism>
<keyword evidence="3" id="KW-0808">Transferase</keyword>
<dbReference type="EMBL" id="JAPDVD010000002">
    <property type="protein sequence ID" value="MCW4138926.1"/>
    <property type="molecule type" value="Genomic_DNA"/>
</dbReference>
<accession>A0AAW5UG47</accession>
<dbReference type="SUPFAM" id="SSF53448">
    <property type="entry name" value="Nucleotide-diphospho-sugar transferases"/>
    <property type="match status" value="1"/>
</dbReference>
<dbReference type="PANTHER" id="PTHR43179">
    <property type="entry name" value="RHAMNOSYLTRANSFERASE WBBL"/>
    <property type="match status" value="1"/>
</dbReference>
<name>A0AAW5UG47_9BACT</name>
<protein>
    <submittedName>
        <fullName evidence="3">Glycosyltransferase</fullName>
        <ecNumber evidence="3">2.4.-.-</ecNumber>
    </submittedName>
</protein>
<evidence type="ECO:0000256" key="1">
    <source>
        <dbReference type="SAM" id="Phobius"/>
    </source>
</evidence>
<keyword evidence="1" id="KW-1133">Transmembrane helix</keyword>
<dbReference type="GO" id="GO:0016757">
    <property type="term" value="F:glycosyltransferase activity"/>
    <property type="evidence" value="ECO:0007669"/>
    <property type="project" value="UniProtKB-KW"/>
</dbReference>
<comment type="caution">
    <text evidence="3">The sequence shown here is derived from an EMBL/GenBank/DDBJ whole genome shotgun (WGS) entry which is preliminary data.</text>
</comment>